<dbReference type="AlphaFoldDB" id="A0A6A3V0I8"/>
<accession>A0A6A3V0I8</accession>
<evidence type="ECO:0000313" key="2">
    <source>
        <dbReference type="Proteomes" id="UP000440367"/>
    </source>
</evidence>
<protein>
    <submittedName>
        <fullName evidence="1">Uncharacterized protein</fullName>
    </submittedName>
</protein>
<sequence>MTQALNFELQNITPSACAISPPSAFHPASVGSNRVSLGFLDTTLSAPRLPPPANT</sequence>
<name>A0A6A3V0I8_9STRA</name>
<gene>
    <name evidence="1" type="ORF">PF002_g33599</name>
</gene>
<reference evidence="1 2" key="1">
    <citation type="submission" date="2018-08" db="EMBL/GenBank/DDBJ databases">
        <title>Genomic investigation of the strawberry pathogen Phytophthora fragariae indicates pathogenicity is determined by transcriptional variation in three key races.</title>
        <authorList>
            <person name="Adams T.M."/>
            <person name="Armitage A.D."/>
            <person name="Sobczyk M.K."/>
            <person name="Bates H.J."/>
            <person name="Dunwell J.M."/>
            <person name="Nellist C.F."/>
            <person name="Harrison R.J."/>
        </authorList>
    </citation>
    <scope>NUCLEOTIDE SEQUENCE [LARGE SCALE GENOMIC DNA]</scope>
    <source>
        <strain evidence="1 2">BC-1</strain>
    </source>
</reference>
<dbReference type="EMBL" id="QXGD01010999">
    <property type="protein sequence ID" value="KAE9156522.1"/>
    <property type="molecule type" value="Genomic_DNA"/>
</dbReference>
<comment type="caution">
    <text evidence="1">The sequence shown here is derived from an EMBL/GenBank/DDBJ whole genome shotgun (WGS) entry which is preliminary data.</text>
</comment>
<evidence type="ECO:0000313" key="1">
    <source>
        <dbReference type="EMBL" id="KAE9156522.1"/>
    </source>
</evidence>
<organism evidence="1 2">
    <name type="scientific">Phytophthora fragariae</name>
    <dbReference type="NCBI Taxonomy" id="53985"/>
    <lineage>
        <taxon>Eukaryota</taxon>
        <taxon>Sar</taxon>
        <taxon>Stramenopiles</taxon>
        <taxon>Oomycota</taxon>
        <taxon>Peronosporomycetes</taxon>
        <taxon>Peronosporales</taxon>
        <taxon>Peronosporaceae</taxon>
        <taxon>Phytophthora</taxon>
    </lineage>
</organism>
<proteinExistence type="predicted"/>
<dbReference type="Proteomes" id="UP000440367">
    <property type="component" value="Unassembled WGS sequence"/>
</dbReference>